<gene>
    <name evidence="1" type="ORF">QN277_023094</name>
</gene>
<dbReference type="EMBL" id="JAWXYG010000006">
    <property type="protein sequence ID" value="KAK4270005.1"/>
    <property type="molecule type" value="Genomic_DNA"/>
</dbReference>
<dbReference type="AlphaFoldDB" id="A0AAE1KCK1"/>
<protein>
    <submittedName>
        <fullName evidence="1">Uncharacterized protein</fullName>
    </submittedName>
</protein>
<evidence type="ECO:0000313" key="2">
    <source>
        <dbReference type="Proteomes" id="UP001293593"/>
    </source>
</evidence>
<dbReference type="PANTHER" id="PTHR47262:SF1">
    <property type="entry name" value="OS02G0132600 PROTEIN"/>
    <property type="match status" value="1"/>
</dbReference>
<accession>A0AAE1KCK1</accession>
<proteinExistence type="predicted"/>
<dbReference type="Proteomes" id="UP001293593">
    <property type="component" value="Unassembled WGS sequence"/>
</dbReference>
<evidence type="ECO:0000313" key="1">
    <source>
        <dbReference type="EMBL" id="KAK4270005.1"/>
    </source>
</evidence>
<comment type="caution">
    <text evidence="1">The sequence shown here is derived from an EMBL/GenBank/DDBJ whole genome shotgun (WGS) entry which is preliminary data.</text>
</comment>
<dbReference type="PANTHER" id="PTHR47262">
    <property type="entry name" value="OS02G0132600 PROTEIN"/>
    <property type="match status" value="1"/>
</dbReference>
<sequence>MDTSYGTTRVDCPLSSATGLSSALGLPSPTLRHSVHLASAHPHLVFRLRLSRNVNDALVTAYAACGQLEKAKQVVLDQAILAKSLNEIKCALLSTLASDGQLSAAAL</sequence>
<keyword evidence="2" id="KW-1185">Reference proteome</keyword>
<name>A0AAE1KCK1_9FABA</name>
<organism evidence="1 2">
    <name type="scientific">Acacia crassicarpa</name>
    <name type="common">northern wattle</name>
    <dbReference type="NCBI Taxonomy" id="499986"/>
    <lineage>
        <taxon>Eukaryota</taxon>
        <taxon>Viridiplantae</taxon>
        <taxon>Streptophyta</taxon>
        <taxon>Embryophyta</taxon>
        <taxon>Tracheophyta</taxon>
        <taxon>Spermatophyta</taxon>
        <taxon>Magnoliopsida</taxon>
        <taxon>eudicotyledons</taxon>
        <taxon>Gunneridae</taxon>
        <taxon>Pentapetalae</taxon>
        <taxon>rosids</taxon>
        <taxon>fabids</taxon>
        <taxon>Fabales</taxon>
        <taxon>Fabaceae</taxon>
        <taxon>Caesalpinioideae</taxon>
        <taxon>mimosoid clade</taxon>
        <taxon>Acacieae</taxon>
        <taxon>Acacia</taxon>
    </lineage>
</organism>
<reference evidence="1" key="1">
    <citation type="submission" date="2023-10" db="EMBL/GenBank/DDBJ databases">
        <title>Chromosome-level genome of the transformable northern wattle, Acacia crassicarpa.</title>
        <authorList>
            <person name="Massaro I."/>
            <person name="Sinha N.R."/>
            <person name="Poethig S."/>
            <person name="Leichty A.R."/>
        </authorList>
    </citation>
    <scope>NUCLEOTIDE SEQUENCE</scope>
    <source>
        <strain evidence="1">Acra3RX</strain>
        <tissue evidence="1">Leaf</tissue>
    </source>
</reference>